<keyword evidence="5 9" id="KW-0812">Transmembrane</keyword>
<evidence type="ECO:0000313" key="13">
    <source>
        <dbReference type="Proteomes" id="UP000546464"/>
    </source>
</evidence>
<evidence type="ECO:0000259" key="10">
    <source>
        <dbReference type="Pfam" id="PF00999"/>
    </source>
</evidence>
<comment type="caution">
    <text evidence="12">The sequence shown here is derived from an EMBL/GenBank/DDBJ whole genome shotgun (WGS) entry which is preliminary data.</text>
</comment>
<evidence type="ECO:0000256" key="1">
    <source>
        <dbReference type="ARBA" id="ARBA00004651"/>
    </source>
</evidence>
<feature type="transmembrane region" description="Helical" evidence="9">
    <location>
        <begin position="303"/>
        <end position="322"/>
    </location>
</feature>
<dbReference type="RefSeq" id="WP_185675328.1">
    <property type="nucleotide sequence ID" value="NZ_JACHVB010000021.1"/>
</dbReference>
<evidence type="ECO:0000259" key="11">
    <source>
        <dbReference type="Pfam" id="PF02254"/>
    </source>
</evidence>
<feature type="transmembrane region" description="Helical" evidence="9">
    <location>
        <begin position="193"/>
        <end position="211"/>
    </location>
</feature>
<feature type="transmembrane region" description="Helical" evidence="9">
    <location>
        <begin position="366"/>
        <end position="386"/>
    </location>
</feature>
<dbReference type="InterPro" id="IPR038770">
    <property type="entry name" value="Na+/solute_symporter_sf"/>
</dbReference>
<evidence type="ECO:0000313" key="12">
    <source>
        <dbReference type="EMBL" id="MBC2594342.1"/>
    </source>
</evidence>
<dbReference type="InterPro" id="IPR006153">
    <property type="entry name" value="Cation/H_exchanger_TM"/>
</dbReference>
<dbReference type="SUPFAM" id="SSF51735">
    <property type="entry name" value="NAD(P)-binding Rossmann-fold domains"/>
    <property type="match status" value="1"/>
</dbReference>
<keyword evidence="7" id="KW-0406">Ion transport</keyword>
<feature type="transmembrane region" description="Helical" evidence="9">
    <location>
        <begin position="223"/>
        <end position="240"/>
    </location>
</feature>
<feature type="transmembrane region" description="Helical" evidence="9">
    <location>
        <begin position="117"/>
        <end position="135"/>
    </location>
</feature>
<sequence length="603" mass="64924">MEISLFGTFVLVLAVGAVAQWVGWRLKIPAILLLLGAGLAAGPVTGLIQPDEVFGDVLFPLVSVSVAIILFEGGLSLKLRDLAKGGTSILRLVTIGGAVTWALAGWLSWALLDFSPILSILFGALLTVTGPTVIGPMLRAIRPKGKVKAIAKWEGILNDPLGVLLAVLVFEVYLSQHYDDAPAVILLGLGETLLTSVVLAGAAAGFLLLLVRAKLMPEFLHNLFVLALVLGIFGASNAILEESGLLTVTLFGIILANQSVFNVRHIIDFKENLQVLLISSLFVVLAARVDFSVFAGLGWKSALFIAALIVVVRPLAVVLATIGSKQTSWRDRVLLMLLAPRGMVAMVLTSVFALRIEQQGDPAVGANMLAVMLLVIVLTVLVYGLLAGPVSSRLGLSNLDPQGVLFIGAHEWARAIASELKSLQVTVRMIDSNRYQVGKAVHEGINADCGNVFSEAFLENLDLSGIGHAVALTANDEVNSFAETTLAHYIEKGDIYPLKAEREIDASASSKVVNPPFGQDVTFSYLKREFERGAKLNHVTLRENFEFPEFEESYGKNALLLFCIDEDGRVRIFSAKTRIKPRLGSTLVFLETVTEQREKTPVA</sequence>
<feature type="transmembrane region" description="Helical" evidence="9">
    <location>
        <begin position="275"/>
        <end position="297"/>
    </location>
</feature>
<dbReference type="PANTHER" id="PTHR32507:SF0">
    <property type="entry name" value="NA(+)_H(+) ANTIPORTER 2-RELATED"/>
    <property type="match status" value="1"/>
</dbReference>
<evidence type="ECO:0000256" key="5">
    <source>
        <dbReference type="ARBA" id="ARBA00022692"/>
    </source>
</evidence>
<dbReference type="InterPro" id="IPR036291">
    <property type="entry name" value="NAD(P)-bd_dom_sf"/>
</dbReference>
<dbReference type="Pfam" id="PF02254">
    <property type="entry name" value="TrkA_N"/>
    <property type="match status" value="1"/>
</dbReference>
<accession>A0A842HD42</accession>
<dbReference type="Gene3D" id="3.40.50.720">
    <property type="entry name" value="NAD(P)-binding Rossmann-like Domain"/>
    <property type="match status" value="1"/>
</dbReference>
<reference evidence="12 13" key="1">
    <citation type="submission" date="2020-07" db="EMBL/GenBank/DDBJ databases">
        <authorList>
            <person name="Feng X."/>
        </authorList>
    </citation>
    <scope>NUCLEOTIDE SEQUENCE [LARGE SCALE GENOMIC DNA]</scope>
    <source>
        <strain evidence="12 13">JCM31066</strain>
    </source>
</reference>
<organism evidence="12 13">
    <name type="scientific">Ruficoccus amylovorans</name>
    <dbReference type="NCBI Taxonomy" id="1804625"/>
    <lineage>
        <taxon>Bacteria</taxon>
        <taxon>Pseudomonadati</taxon>
        <taxon>Verrucomicrobiota</taxon>
        <taxon>Opitutia</taxon>
        <taxon>Puniceicoccales</taxon>
        <taxon>Cerasicoccaceae</taxon>
        <taxon>Ruficoccus</taxon>
    </lineage>
</organism>
<keyword evidence="2" id="KW-0813">Transport</keyword>
<gene>
    <name evidence="12" type="ORF">H5P28_08735</name>
</gene>
<feature type="transmembrane region" description="Helical" evidence="9">
    <location>
        <begin position="57"/>
        <end position="77"/>
    </location>
</feature>
<dbReference type="EMBL" id="JACHVB010000021">
    <property type="protein sequence ID" value="MBC2594342.1"/>
    <property type="molecule type" value="Genomic_DNA"/>
</dbReference>
<evidence type="ECO:0000256" key="2">
    <source>
        <dbReference type="ARBA" id="ARBA00022448"/>
    </source>
</evidence>
<evidence type="ECO:0000256" key="8">
    <source>
        <dbReference type="ARBA" id="ARBA00023136"/>
    </source>
</evidence>
<dbReference type="AlphaFoldDB" id="A0A842HD42"/>
<dbReference type="InterPro" id="IPR003148">
    <property type="entry name" value="RCK_N"/>
</dbReference>
<feature type="transmembrane region" description="Helical" evidence="9">
    <location>
        <begin position="334"/>
        <end position="354"/>
    </location>
</feature>
<evidence type="ECO:0000256" key="6">
    <source>
        <dbReference type="ARBA" id="ARBA00022989"/>
    </source>
</evidence>
<keyword evidence="4" id="KW-1003">Cell membrane</keyword>
<evidence type="ECO:0000256" key="4">
    <source>
        <dbReference type="ARBA" id="ARBA00022475"/>
    </source>
</evidence>
<feature type="domain" description="Cation/H+ exchanger transmembrane" evidence="10">
    <location>
        <begin position="21"/>
        <end position="390"/>
    </location>
</feature>
<dbReference type="GO" id="GO:0015297">
    <property type="term" value="F:antiporter activity"/>
    <property type="evidence" value="ECO:0007669"/>
    <property type="project" value="UniProtKB-KW"/>
</dbReference>
<proteinExistence type="predicted"/>
<evidence type="ECO:0000256" key="7">
    <source>
        <dbReference type="ARBA" id="ARBA00023065"/>
    </source>
</evidence>
<feature type="transmembrane region" description="Helical" evidence="9">
    <location>
        <begin position="89"/>
        <end position="111"/>
    </location>
</feature>
<dbReference type="Gene3D" id="1.20.1530.20">
    <property type="match status" value="1"/>
</dbReference>
<dbReference type="Proteomes" id="UP000546464">
    <property type="component" value="Unassembled WGS sequence"/>
</dbReference>
<name>A0A842HD42_9BACT</name>
<feature type="transmembrane region" description="Helical" evidence="9">
    <location>
        <begin position="156"/>
        <end position="173"/>
    </location>
</feature>
<dbReference type="GO" id="GO:0005886">
    <property type="term" value="C:plasma membrane"/>
    <property type="evidence" value="ECO:0007669"/>
    <property type="project" value="UniProtKB-SubCell"/>
</dbReference>
<comment type="subcellular location">
    <subcellularLocation>
        <location evidence="1">Cell membrane</location>
        <topology evidence="1">Multi-pass membrane protein</topology>
    </subcellularLocation>
</comment>
<keyword evidence="8 9" id="KW-0472">Membrane</keyword>
<keyword evidence="13" id="KW-1185">Reference proteome</keyword>
<keyword evidence="3" id="KW-0050">Antiport</keyword>
<dbReference type="PANTHER" id="PTHR32507">
    <property type="entry name" value="NA(+)/H(+) ANTIPORTER 1"/>
    <property type="match status" value="1"/>
</dbReference>
<dbReference type="GO" id="GO:0006813">
    <property type="term" value="P:potassium ion transport"/>
    <property type="evidence" value="ECO:0007669"/>
    <property type="project" value="InterPro"/>
</dbReference>
<feature type="transmembrane region" description="Helical" evidence="9">
    <location>
        <begin position="246"/>
        <end position="263"/>
    </location>
</feature>
<dbReference type="Pfam" id="PF00999">
    <property type="entry name" value="Na_H_Exchanger"/>
    <property type="match status" value="1"/>
</dbReference>
<keyword evidence="6 9" id="KW-1133">Transmembrane helix</keyword>
<evidence type="ECO:0000256" key="9">
    <source>
        <dbReference type="SAM" id="Phobius"/>
    </source>
</evidence>
<evidence type="ECO:0000256" key="3">
    <source>
        <dbReference type="ARBA" id="ARBA00022449"/>
    </source>
</evidence>
<dbReference type="GO" id="GO:1902600">
    <property type="term" value="P:proton transmembrane transport"/>
    <property type="evidence" value="ECO:0007669"/>
    <property type="project" value="InterPro"/>
</dbReference>
<protein>
    <submittedName>
        <fullName evidence="12">Cation:proton antiporter</fullName>
    </submittedName>
</protein>
<feature type="domain" description="RCK N-terminal" evidence="11">
    <location>
        <begin position="405"/>
        <end position="485"/>
    </location>
</feature>